<dbReference type="STRING" id="1267768.BV394_09805"/>
<dbReference type="InterPro" id="IPR020846">
    <property type="entry name" value="MFS_dom"/>
</dbReference>
<comment type="subcellular location">
    <subcellularLocation>
        <location evidence="1">Cell membrane</location>
        <topology evidence="1">Multi-pass membrane protein</topology>
    </subcellularLocation>
</comment>
<dbReference type="PANTHER" id="PTHR43124">
    <property type="entry name" value="PURINE EFFLUX PUMP PBUE"/>
    <property type="match status" value="1"/>
</dbReference>
<dbReference type="Gene3D" id="1.20.1250.20">
    <property type="entry name" value="MFS general substrate transporter like domains"/>
    <property type="match status" value="2"/>
</dbReference>
<reference evidence="7 8" key="1">
    <citation type="submission" date="2017-01" db="EMBL/GenBank/DDBJ databases">
        <title>Genomic analysis of Xuhuaishuia manganoxidans DY6-4.</title>
        <authorList>
            <person name="Wang X."/>
        </authorList>
    </citation>
    <scope>NUCLEOTIDE SEQUENCE [LARGE SCALE GENOMIC DNA]</scope>
    <source>
        <strain evidence="7 8">DY6-4</strain>
    </source>
</reference>
<dbReference type="InterPro" id="IPR011701">
    <property type="entry name" value="MFS"/>
</dbReference>
<dbReference type="EMBL" id="CP019124">
    <property type="protein sequence ID" value="APX89976.1"/>
    <property type="molecule type" value="Genomic_DNA"/>
</dbReference>
<evidence type="ECO:0000313" key="7">
    <source>
        <dbReference type="EMBL" id="APX89976.1"/>
    </source>
</evidence>
<keyword evidence="5" id="KW-0472">Membrane</keyword>
<evidence type="ECO:0000256" key="3">
    <source>
        <dbReference type="ARBA" id="ARBA00022692"/>
    </source>
</evidence>
<dbReference type="PANTHER" id="PTHR43124:SF3">
    <property type="entry name" value="CHLORAMPHENICOL EFFLUX PUMP RV0191"/>
    <property type="match status" value="1"/>
</dbReference>
<evidence type="ECO:0000313" key="8">
    <source>
        <dbReference type="Proteomes" id="UP000187266"/>
    </source>
</evidence>
<dbReference type="RefSeq" id="WP_076979997.1">
    <property type="nucleotide sequence ID" value="NZ_CP019124.1"/>
</dbReference>
<accession>A0A2M9DAN8</accession>
<dbReference type="OrthoDB" id="272777at2"/>
<dbReference type="AlphaFoldDB" id="A0A1U7DJ18"/>
<dbReference type="InterPro" id="IPR036259">
    <property type="entry name" value="MFS_trans_sf"/>
</dbReference>
<evidence type="ECO:0000256" key="5">
    <source>
        <dbReference type="ARBA" id="ARBA00023136"/>
    </source>
</evidence>
<dbReference type="PROSITE" id="PS50850">
    <property type="entry name" value="MFS"/>
    <property type="match status" value="1"/>
</dbReference>
<evidence type="ECO:0000259" key="6">
    <source>
        <dbReference type="PROSITE" id="PS50850"/>
    </source>
</evidence>
<dbReference type="GO" id="GO:0005886">
    <property type="term" value="C:plasma membrane"/>
    <property type="evidence" value="ECO:0007669"/>
    <property type="project" value="UniProtKB-SubCell"/>
</dbReference>
<dbReference type="SUPFAM" id="SSF103473">
    <property type="entry name" value="MFS general substrate transporter"/>
    <property type="match status" value="1"/>
</dbReference>
<evidence type="ECO:0000256" key="1">
    <source>
        <dbReference type="ARBA" id="ARBA00004651"/>
    </source>
</evidence>
<accession>A0A1U7DJ18</accession>
<dbReference type="Proteomes" id="UP000187266">
    <property type="component" value="Chromosome"/>
</dbReference>
<feature type="domain" description="Major facilitator superfamily (MFS) profile" evidence="6">
    <location>
        <begin position="4"/>
        <end position="402"/>
    </location>
</feature>
<keyword evidence="4" id="KW-1133">Transmembrane helix</keyword>
<dbReference type="InterPro" id="IPR050189">
    <property type="entry name" value="MFS_Efflux_Transporters"/>
</dbReference>
<dbReference type="GO" id="GO:0022857">
    <property type="term" value="F:transmembrane transporter activity"/>
    <property type="evidence" value="ECO:0007669"/>
    <property type="project" value="InterPro"/>
</dbReference>
<evidence type="ECO:0000256" key="2">
    <source>
        <dbReference type="ARBA" id="ARBA00022475"/>
    </source>
</evidence>
<proteinExistence type="predicted"/>
<keyword evidence="2" id="KW-1003">Cell membrane</keyword>
<dbReference type="Pfam" id="PF07690">
    <property type="entry name" value="MFS_1"/>
    <property type="match status" value="1"/>
</dbReference>
<sequence>MRTGLLFLVLAYILSQFYRSFLAVMSPVLAADIGARAEDLSRASGLWFLAFACMQLLVGAALDRVGPRLTAAVLLTLGGGGGAAVFAMAQGPAALDVAMVMIGIGCSPVLMASYYIFARMFRPAVFATLAGALIGVGSLGNLAGSLPMAWAVEVFGWRGTMWGLCIVTLLIGAALFALVQNPPRLEHDGPRGSVLDLLKMPVIWAILPMMFVNYAPAAGIRGLWIGPYLDEVFGLDAVGIGRMTLVMGLAMIAGNFIYGPLDRIFGSRKWVILAGNLLCAGALLLLAVLPADSLVAAVALMSAVGFFGASFPLVVAHARSFFPPHMIGRGVTLLNLFGIGGAGLMQLATGRIYERMAPAGAGGPALADTAAQSQAFAAIFLFFALAVLAGCLAYLWSRDSTE</sequence>
<keyword evidence="8" id="KW-1185">Reference proteome</keyword>
<organism evidence="7 8">
    <name type="scientific">Brevirhabdus pacifica</name>
    <dbReference type="NCBI Taxonomy" id="1267768"/>
    <lineage>
        <taxon>Bacteria</taxon>
        <taxon>Pseudomonadati</taxon>
        <taxon>Pseudomonadota</taxon>
        <taxon>Alphaproteobacteria</taxon>
        <taxon>Rhodobacterales</taxon>
        <taxon>Paracoccaceae</taxon>
        <taxon>Brevirhabdus</taxon>
    </lineage>
</organism>
<evidence type="ECO:0000256" key="4">
    <source>
        <dbReference type="ARBA" id="ARBA00022989"/>
    </source>
</evidence>
<keyword evidence="3" id="KW-0812">Transmembrane</keyword>
<gene>
    <name evidence="7" type="ORF">BV394_09805</name>
</gene>
<protein>
    <submittedName>
        <fullName evidence="7">MFS transporter</fullName>
    </submittedName>
</protein>
<name>A0A1U7DJ18_9RHOB</name>